<evidence type="ECO:0000313" key="2">
    <source>
        <dbReference type="EMBL" id="KAI7842749.1"/>
    </source>
</evidence>
<organism evidence="2 3">
    <name type="scientific">Chlorella ohadii</name>
    <dbReference type="NCBI Taxonomy" id="2649997"/>
    <lineage>
        <taxon>Eukaryota</taxon>
        <taxon>Viridiplantae</taxon>
        <taxon>Chlorophyta</taxon>
        <taxon>core chlorophytes</taxon>
        <taxon>Trebouxiophyceae</taxon>
        <taxon>Chlorellales</taxon>
        <taxon>Chlorellaceae</taxon>
        <taxon>Chlorella clade</taxon>
        <taxon>Chlorella</taxon>
    </lineage>
</organism>
<keyword evidence="3" id="KW-1185">Reference proteome</keyword>
<name>A0AAD5H3B3_9CHLO</name>
<dbReference type="EMBL" id="JADXDR010000049">
    <property type="protein sequence ID" value="KAI7842749.1"/>
    <property type="molecule type" value="Genomic_DNA"/>
</dbReference>
<evidence type="ECO:0000256" key="1">
    <source>
        <dbReference type="SAM" id="MobiDB-lite"/>
    </source>
</evidence>
<accession>A0AAD5H3B3</accession>
<evidence type="ECO:0000313" key="3">
    <source>
        <dbReference type="Proteomes" id="UP001205105"/>
    </source>
</evidence>
<reference evidence="2" key="1">
    <citation type="submission" date="2020-11" db="EMBL/GenBank/DDBJ databases">
        <title>Chlorella ohadii genome sequencing and assembly.</title>
        <authorList>
            <person name="Murik O."/>
            <person name="Treves H."/>
            <person name="Kedem I."/>
            <person name="Shotland Y."/>
            <person name="Kaplan A."/>
        </authorList>
    </citation>
    <scope>NUCLEOTIDE SEQUENCE</scope>
    <source>
        <strain evidence="2">1</strain>
    </source>
</reference>
<feature type="region of interest" description="Disordered" evidence="1">
    <location>
        <begin position="182"/>
        <end position="208"/>
    </location>
</feature>
<protein>
    <submittedName>
        <fullName evidence="2">Uncharacterized protein</fullName>
    </submittedName>
</protein>
<sequence length="232" mass="25038">MGHHSPNLSALLPAVIPRWSEFALLDCWAAYPALGSTNFFDPEPAPGNISLIITEQCKNYYYSSESGYPFFYSVTDEWGQKWALQTSHQNLTTEAEWDTMVDQIAFPPGWSAPEKVPLNETGEEHNAFLVDGKCIIPVFKDALFNTWHAYTYPEGGLTSGESLFNAVGKTCERLDPQYTAKYAKQSAEEPSGEAAAAPAPAPATPPSAALGRTGAPAAFVGALTVLAAALLF</sequence>
<comment type="caution">
    <text evidence="2">The sequence shown here is derived from an EMBL/GenBank/DDBJ whole genome shotgun (WGS) entry which is preliminary data.</text>
</comment>
<gene>
    <name evidence="2" type="ORF">COHA_003677</name>
</gene>
<proteinExistence type="predicted"/>
<dbReference type="Proteomes" id="UP001205105">
    <property type="component" value="Unassembled WGS sequence"/>
</dbReference>
<dbReference type="AlphaFoldDB" id="A0AAD5H3B3"/>
<feature type="compositionally biased region" description="Low complexity" evidence="1">
    <location>
        <begin position="188"/>
        <end position="198"/>
    </location>
</feature>